<name>A0ABR2UCG2_9ROSI</name>
<evidence type="ECO:0000256" key="1">
    <source>
        <dbReference type="SAM" id="MobiDB-lite"/>
    </source>
</evidence>
<protein>
    <submittedName>
        <fullName evidence="2">Uncharacterized protein</fullName>
    </submittedName>
</protein>
<dbReference type="EMBL" id="JBBPBN010000001">
    <property type="protein sequence ID" value="KAK9047367.1"/>
    <property type="molecule type" value="Genomic_DNA"/>
</dbReference>
<organism evidence="2 3">
    <name type="scientific">Hibiscus sabdariffa</name>
    <name type="common">roselle</name>
    <dbReference type="NCBI Taxonomy" id="183260"/>
    <lineage>
        <taxon>Eukaryota</taxon>
        <taxon>Viridiplantae</taxon>
        <taxon>Streptophyta</taxon>
        <taxon>Embryophyta</taxon>
        <taxon>Tracheophyta</taxon>
        <taxon>Spermatophyta</taxon>
        <taxon>Magnoliopsida</taxon>
        <taxon>eudicotyledons</taxon>
        <taxon>Gunneridae</taxon>
        <taxon>Pentapetalae</taxon>
        <taxon>rosids</taxon>
        <taxon>malvids</taxon>
        <taxon>Malvales</taxon>
        <taxon>Malvaceae</taxon>
        <taxon>Malvoideae</taxon>
        <taxon>Hibiscus</taxon>
    </lineage>
</organism>
<accession>A0ABR2UCG2</accession>
<feature type="region of interest" description="Disordered" evidence="1">
    <location>
        <begin position="1"/>
        <end position="86"/>
    </location>
</feature>
<keyword evidence="3" id="KW-1185">Reference proteome</keyword>
<dbReference type="Proteomes" id="UP001396334">
    <property type="component" value="Unassembled WGS sequence"/>
</dbReference>
<reference evidence="2 3" key="1">
    <citation type="journal article" date="2024" name="G3 (Bethesda)">
        <title>Genome assembly of Hibiscus sabdariffa L. provides insights into metabolisms of medicinal natural products.</title>
        <authorList>
            <person name="Kim T."/>
        </authorList>
    </citation>
    <scope>NUCLEOTIDE SEQUENCE [LARGE SCALE GENOMIC DNA]</scope>
    <source>
        <strain evidence="2">TK-2024</strain>
        <tissue evidence="2">Old leaves</tissue>
    </source>
</reference>
<sequence length="97" mass="10651">MIQEGELGFIEEKSRKGSEKGEIELKLGQEKRGIEDEKGAKSSKENDTVYDNLGGSGNDGPESMMGREAGRTRGSPMEELGDEQPSKHVLNIIEEKI</sequence>
<feature type="compositionally biased region" description="Basic and acidic residues" evidence="1">
    <location>
        <begin position="10"/>
        <end position="47"/>
    </location>
</feature>
<comment type="caution">
    <text evidence="2">The sequence shown here is derived from an EMBL/GenBank/DDBJ whole genome shotgun (WGS) entry which is preliminary data.</text>
</comment>
<gene>
    <name evidence="2" type="ORF">V6N11_053213</name>
</gene>
<proteinExistence type="predicted"/>
<evidence type="ECO:0000313" key="3">
    <source>
        <dbReference type="Proteomes" id="UP001396334"/>
    </source>
</evidence>
<evidence type="ECO:0000313" key="2">
    <source>
        <dbReference type="EMBL" id="KAK9047367.1"/>
    </source>
</evidence>